<dbReference type="Pfam" id="PF13649">
    <property type="entry name" value="Methyltransf_25"/>
    <property type="match status" value="1"/>
</dbReference>
<dbReference type="GO" id="GO:0008168">
    <property type="term" value="F:methyltransferase activity"/>
    <property type="evidence" value="ECO:0007669"/>
    <property type="project" value="UniProtKB-KW"/>
</dbReference>
<dbReference type="EMBL" id="CP010519">
    <property type="protein sequence ID" value="AJE83193.1"/>
    <property type="molecule type" value="Genomic_DNA"/>
</dbReference>
<feature type="domain" description="Methyltransferase" evidence="4">
    <location>
        <begin position="50"/>
        <end position="143"/>
    </location>
</feature>
<evidence type="ECO:0000259" key="4">
    <source>
        <dbReference type="Pfam" id="PF13649"/>
    </source>
</evidence>
<evidence type="ECO:0000256" key="3">
    <source>
        <dbReference type="ARBA" id="ARBA00022691"/>
    </source>
</evidence>
<proteinExistence type="predicted"/>
<accession>A0A0B5ELC3</accession>
<organism evidence="5 6">
    <name type="scientific">Streptomyces albus (strain ATCC 21838 / DSM 41398 / FERM P-419 / JCM 4703 / NBRC 107858)</name>
    <dbReference type="NCBI Taxonomy" id="1081613"/>
    <lineage>
        <taxon>Bacteria</taxon>
        <taxon>Bacillati</taxon>
        <taxon>Actinomycetota</taxon>
        <taxon>Actinomycetes</taxon>
        <taxon>Kitasatosporales</taxon>
        <taxon>Streptomycetaceae</taxon>
        <taxon>Streptomyces</taxon>
    </lineage>
</organism>
<dbReference type="PANTHER" id="PTHR43464:SF19">
    <property type="entry name" value="UBIQUINONE BIOSYNTHESIS O-METHYLTRANSFERASE, MITOCHONDRIAL"/>
    <property type="match status" value="1"/>
</dbReference>
<dbReference type="InterPro" id="IPR041698">
    <property type="entry name" value="Methyltransf_25"/>
</dbReference>
<evidence type="ECO:0000313" key="6">
    <source>
        <dbReference type="Proteomes" id="UP000031523"/>
    </source>
</evidence>
<gene>
    <name evidence="5" type="ORF">SLNWT_2817</name>
</gene>
<protein>
    <submittedName>
        <fullName evidence="5">Type 12 methyltransferase</fullName>
    </submittedName>
</protein>
<dbReference type="AlphaFoldDB" id="A0A0B5ELC3"/>
<keyword evidence="1 5" id="KW-0489">Methyltransferase</keyword>
<dbReference type="Proteomes" id="UP000031523">
    <property type="component" value="Chromosome"/>
</dbReference>
<sequence length="217" mass="23749">MTGSTAPDPAPVTDEELWDSRYAQSTRVWSGLPNHALVRETERLAPGRALDLGCGEGADAIWLARQGWQVTAADVSRVALDRGAAHAAEQGVADRVDWQRHDLGRSFPAGAYDLISAHFLHTYGALRREEVLRRAVDSVAPGGILLVVGHAGWPKWAEDPDPEVYFPTPEDVLAELRLPAGAWEVLVSETYERPAARPDGVMDTREDTTLKVRRLPG</sequence>
<name>A0A0B5ELC3_STRA4</name>
<dbReference type="SUPFAM" id="SSF53335">
    <property type="entry name" value="S-adenosyl-L-methionine-dependent methyltransferases"/>
    <property type="match status" value="1"/>
</dbReference>
<dbReference type="KEGG" id="sals:SLNWT_2817"/>
<keyword evidence="3" id="KW-0949">S-adenosyl-L-methionine</keyword>
<keyword evidence="6" id="KW-1185">Reference proteome</keyword>
<keyword evidence="2 5" id="KW-0808">Transferase</keyword>
<dbReference type="Gene3D" id="3.40.50.150">
    <property type="entry name" value="Vaccinia Virus protein VP39"/>
    <property type="match status" value="1"/>
</dbReference>
<dbReference type="GO" id="GO:0032259">
    <property type="term" value="P:methylation"/>
    <property type="evidence" value="ECO:0007669"/>
    <property type="project" value="UniProtKB-KW"/>
</dbReference>
<evidence type="ECO:0000256" key="2">
    <source>
        <dbReference type="ARBA" id="ARBA00022679"/>
    </source>
</evidence>
<reference evidence="5 6" key="1">
    <citation type="submission" date="2015-01" db="EMBL/GenBank/DDBJ databases">
        <title>Enhanced salinomycin production by adjusting the supply of polyketide extender units in Streptomyce albus DSM 41398.</title>
        <authorList>
            <person name="Lu C."/>
        </authorList>
    </citation>
    <scope>NUCLEOTIDE SEQUENCE [LARGE SCALE GENOMIC DNA]</scope>
    <source>
        <strain evidence="6">ATCC 21838 / DSM 41398 / FERM P-419 / JCM 4703 / NBRC 107858</strain>
    </source>
</reference>
<evidence type="ECO:0000256" key="1">
    <source>
        <dbReference type="ARBA" id="ARBA00022603"/>
    </source>
</evidence>
<dbReference type="CDD" id="cd02440">
    <property type="entry name" value="AdoMet_MTases"/>
    <property type="match status" value="1"/>
</dbReference>
<dbReference type="InterPro" id="IPR029063">
    <property type="entry name" value="SAM-dependent_MTases_sf"/>
</dbReference>
<dbReference type="PANTHER" id="PTHR43464">
    <property type="entry name" value="METHYLTRANSFERASE"/>
    <property type="match status" value="1"/>
</dbReference>
<evidence type="ECO:0000313" key="5">
    <source>
        <dbReference type="EMBL" id="AJE83193.1"/>
    </source>
</evidence>